<dbReference type="GO" id="GO:0004806">
    <property type="term" value="F:triacylglycerol lipase activity"/>
    <property type="evidence" value="ECO:0007669"/>
    <property type="project" value="TreeGrafter"/>
</dbReference>
<dbReference type="PANTHER" id="PTHR48081:SF30">
    <property type="entry name" value="ACETYL-HYDROLASE LIPR-RELATED"/>
    <property type="match status" value="1"/>
</dbReference>
<evidence type="ECO:0000259" key="4">
    <source>
        <dbReference type="Pfam" id="PF07859"/>
    </source>
</evidence>
<evidence type="ECO:0000313" key="5">
    <source>
        <dbReference type="EMBL" id="SDZ40221.1"/>
    </source>
</evidence>
<feature type="active site" evidence="3">
    <location>
        <position position="175"/>
    </location>
</feature>
<keyword evidence="2" id="KW-0378">Hydrolase</keyword>
<evidence type="ECO:0000313" key="6">
    <source>
        <dbReference type="Proteomes" id="UP000199515"/>
    </source>
</evidence>
<dbReference type="SUPFAM" id="SSF53474">
    <property type="entry name" value="alpha/beta-Hydrolases"/>
    <property type="match status" value="1"/>
</dbReference>
<dbReference type="InterPro" id="IPR029058">
    <property type="entry name" value="AB_hydrolase_fold"/>
</dbReference>
<evidence type="ECO:0000256" key="2">
    <source>
        <dbReference type="ARBA" id="ARBA00022801"/>
    </source>
</evidence>
<feature type="domain" description="Alpha/beta hydrolase fold-3" evidence="4">
    <location>
        <begin position="101"/>
        <end position="304"/>
    </location>
</feature>
<gene>
    <name evidence="5" type="ORF">SAMN05421504_11523</name>
</gene>
<dbReference type="OrthoDB" id="128186at2"/>
<dbReference type="EMBL" id="FNON01000015">
    <property type="protein sequence ID" value="SDZ40221.1"/>
    <property type="molecule type" value="Genomic_DNA"/>
</dbReference>
<dbReference type="PANTHER" id="PTHR48081">
    <property type="entry name" value="AB HYDROLASE SUPERFAMILY PROTEIN C4A8.06C"/>
    <property type="match status" value="1"/>
</dbReference>
<evidence type="ECO:0000256" key="1">
    <source>
        <dbReference type="ARBA" id="ARBA00010515"/>
    </source>
</evidence>
<proteinExistence type="inferred from homology"/>
<dbReference type="STRING" id="589385.SAMN05421504_11523"/>
<accession>A0A1H3SRQ3</accession>
<sequence>MSVPFPEVNDGPGAEETQARVVHVDGVSPGARVLALALRTFVRPVLIAGVRYPSFSWPWGLVDYAGLLLPARKGTDRRPVRLPNCRAEWVESLGVSQDRVVLYLHGGGFVCCGLRTHRRLVSRISAAADAPVLNVDYRMLPRNPISSAVSDGVDGYKWLLANGFRADQIVVAGDSAGGYLAFMVALAVAELDLPRPAGVAALSPLTEIDPTRKIAHPNADTDAYLVPQSLNLIVELNERIVVEGQLGPHVCPVDSELADMPPTLIQVGSTEMLLADAELMAERLAAAGSECELQVWEQQVHVFQAGADILPEARRAIRRIGEFVKEVTTSTRGATCLASKPYDDQVSAG</sequence>
<dbReference type="Pfam" id="PF07859">
    <property type="entry name" value="Abhydrolase_3"/>
    <property type="match status" value="1"/>
</dbReference>
<comment type="similarity">
    <text evidence="1">Belongs to the 'GDXG' lipolytic enzyme family.</text>
</comment>
<dbReference type="PROSITE" id="PS01174">
    <property type="entry name" value="LIPASE_GDXG_SER"/>
    <property type="match status" value="1"/>
</dbReference>
<reference evidence="5 6" key="1">
    <citation type="submission" date="2016-10" db="EMBL/GenBank/DDBJ databases">
        <authorList>
            <person name="de Groot N.N."/>
        </authorList>
    </citation>
    <scope>NUCLEOTIDE SEQUENCE [LARGE SCALE GENOMIC DNA]</scope>
    <source>
        <strain evidence="5 6">CPCC 202699</strain>
    </source>
</reference>
<dbReference type="InterPro" id="IPR050300">
    <property type="entry name" value="GDXG_lipolytic_enzyme"/>
</dbReference>
<protein>
    <submittedName>
        <fullName evidence="5">Acetyl esterase/lipase</fullName>
    </submittedName>
</protein>
<dbReference type="Gene3D" id="3.40.50.1820">
    <property type="entry name" value="alpha/beta hydrolase"/>
    <property type="match status" value="1"/>
</dbReference>
<dbReference type="AlphaFoldDB" id="A0A1H3SRQ3"/>
<name>A0A1H3SRQ3_9PSEU</name>
<keyword evidence="6" id="KW-1185">Reference proteome</keyword>
<organism evidence="5 6">
    <name type="scientific">Amycolatopsis xylanica</name>
    <dbReference type="NCBI Taxonomy" id="589385"/>
    <lineage>
        <taxon>Bacteria</taxon>
        <taxon>Bacillati</taxon>
        <taxon>Actinomycetota</taxon>
        <taxon>Actinomycetes</taxon>
        <taxon>Pseudonocardiales</taxon>
        <taxon>Pseudonocardiaceae</taxon>
        <taxon>Amycolatopsis</taxon>
    </lineage>
</organism>
<dbReference type="Proteomes" id="UP000199515">
    <property type="component" value="Unassembled WGS sequence"/>
</dbReference>
<dbReference type="InterPro" id="IPR013094">
    <property type="entry name" value="AB_hydrolase_3"/>
</dbReference>
<evidence type="ECO:0000256" key="3">
    <source>
        <dbReference type="PROSITE-ProRule" id="PRU10038"/>
    </source>
</evidence>
<dbReference type="InterPro" id="IPR033140">
    <property type="entry name" value="Lipase_GDXG_put_SER_AS"/>
</dbReference>